<protein>
    <recommendedName>
        <fullName evidence="3">Lipoprotein</fullName>
    </recommendedName>
</protein>
<dbReference type="RefSeq" id="WP_129620966.1">
    <property type="nucleotide sequence ID" value="NZ_LR214972.1"/>
</dbReference>
<organism evidence="1 2">
    <name type="scientific">Mycoplasmopsis bovirhinis</name>
    <dbReference type="NCBI Taxonomy" id="29553"/>
    <lineage>
        <taxon>Bacteria</taxon>
        <taxon>Bacillati</taxon>
        <taxon>Mycoplasmatota</taxon>
        <taxon>Mycoplasmoidales</taxon>
        <taxon>Metamycoplasmataceae</taxon>
        <taxon>Mycoplasmopsis</taxon>
    </lineage>
</organism>
<sequence length="627" mass="71666">MLKINKKFKFIFGSTVFGALIPMTAVSCLYDNDKTVIFAKTFAKENGFLDKQRVADPKNRTLVKFEDELYKANYLTYTFSSINLRFKQTRFEINNKHLQTKINNLVTISGKTATKNETNYNQFKNLITQTESNYQSYLANNSDKTAENTNDIQILLNQNKLVLNDFDTKFEILTNLINEYYKQNNGTKSLSEILKLDFGGGVETAAIKNEQAIKSNLSAILSATIYNIPLTDFNQVITYQAVQEVLENYVKDTPWATYYNWFKYEQSAASKSTFSPITNMLRFDNVSLTYVIEFSPTIINNGLATPVFQSVWDKVQEVHGASAKRTEATKVLKTIWEAFWDTSNSYSVKGDLIESSSQGMGSGFGPIHLAKGQNPSTGKEDDAFKIFDKALDDLEANEFLLNPTKFVNNNLDRIFLAEKEHNLKIQISLKEENIKALDAQIAVSGNQAEIQQWNREKAREQRDINRLKPQIAQAQKFRENLKEILSQLKLNPDNETLKAQLEELKKPYQSDIDLVFERLNNGIKNSATSRFGLAELFTNLLFLNGIYKTHAIKVYKTTNPAQKNNSTATYLVEFEDQGKWYVLDIYSLLSDAQKERDKVFNIESYIYSQLAGYIIDDHYVNNAHVTP</sequence>
<evidence type="ECO:0008006" key="3">
    <source>
        <dbReference type="Google" id="ProtNLM"/>
    </source>
</evidence>
<accession>A0A449ACI2</accession>
<evidence type="ECO:0000313" key="2">
    <source>
        <dbReference type="Proteomes" id="UP000289952"/>
    </source>
</evidence>
<keyword evidence="2" id="KW-1185">Reference proteome</keyword>
<dbReference type="AlphaFoldDB" id="A0A449ACI2"/>
<gene>
    <name evidence="1" type="ORF">NCTC10118_00109</name>
</gene>
<proteinExistence type="predicted"/>
<name>A0A449ACI2_9BACT</name>
<dbReference type="EMBL" id="LR214972">
    <property type="protein sequence ID" value="VEU62707.1"/>
    <property type="molecule type" value="Genomic_DNA"/>
</dbReference>
<evidence type="ECO:0000313" key="1">
    <source>
        <dbReference type="EMBL" id="VEU62707.1"/>
    </source>
</evidence>
<dbReference type="OrthoDB" id="401292at2"/>
<dbReference type="PROSITE" id="PS51257">
    <property type="entry name" value="PROKAR_LIPOPROTEIN"/>
    <property type="match status" value="1"/>
</dbReference>
<dbReference type="Proteomes" id="UP000289952">
    <property type="component" value="Chromosome"/>
</dbReference>
<reference evidence="1 2" key="1">
    <citation type="submission" date="2019-01" db="EMBL/GenBank/DDBJ databases">
        <authorList>
            <consortium name="Pathogen Informatics"/>
        </authorList>
    </citation>
    <scope>NUCLEOTIDE SEQUENCE [LARGE SCALE GENOMIC DNA]</scope>
    <source>
        <strain evidence="1 2">NCTC10118</strain>
    </source>
</reference>